<dbReference type="GO" id="GO:0047372">
    <property type="term" value="F:monoacylglycerol lipase activity"/>
    <property type="evidence" value="ECO:0007669"/>
    <property type="project" value="TreeGrafter"/>
</dbReference>
<keyword evidence="2" id="KW-0732">Signal</keyword>
<feature type="chain" id="PRO_5040975629" evidence="2">
    <location>
        <begin position="16"/>
        <end position="509"/>
    </location>
</feature>
<keyword evidence="3" id="KW-1185">Reference proteome</keyword>
<proteinExistence type="inferred from homology"/>
<dbReference type="AlphaFoldDB" id="A0A9W2YK33"/>
<dbReference type="Proteomes" id="UP001165740">
    <property type="component" value="Chromosome 12"/>
</dbReference>
<name>A0A9W2YK33_BIOGL</name>
<dbReference type="InterPro" id="IPR050960">
    <property type="entry name" value="AB_hydrolase_4_sf"/>
</dbReference>
<dbReference type="PANTHER" id="PTHR10794:SF93">
    <property type="entry name" value="SERINE AMINOPEPTIDASE S33 DOMAIN-CONTAINING PROTEIN"/>
    <property type="match status" value="1"/>
</dbReference>
<protein>
    <submittedName>
        <fullName evidence="4">Protein ABHD15-like isoform X1</fullName>
    </submittedName>
</protein>
<feature type="signal peptide" evidence="2">
    <location>
        <begin position="1"/>
        <end position="15"/>
    </location>
</feature>
<comment type="similarity">
    <text evidence="1">Belongs to the AB hydrolase superfamily. AB hydrolase 4 family.</text>
</comment>
<dbReference type="InterPro" id="IPR029058">
    <property type="entry name" value="AB_hydrolase_fold"/>
</dbReference>
<dbReference type="SUPFAM" id="SSF53474">
    <property type="entry name" value="alpha/beta-Hydrolases"/>
    <property type="match status" value="1"/>
</dbReference>
<evidence type="ECO:0000313" key="3">
    <source>
        <dbReference type="Proteomes" id="UP001165740"/>
    </source>
</evidence>
<dbReference type="GeneID" id="106053429"/>
<evidence type="ECO:0000256" key="1">
    <source>
        <dbReference type="ARBA" id="ARBA00010884"/>
    </source>
</evidence>
<dbReference type="Gene3D" id="3.40.50.1820">
    <property type="entry name" value="alpha/beta hydrolase"/>
    <property type="match status" value="1"/>
</dbReference>
<dbReference type="PANTHER" id="PTHR10794">
    <property type="entry name" value="ABHYDROLASE DOMAIN-CONTAINING PROTEIN"/>
    <property type="match status" value="1"/>
</dbReference>
<evidence type="ECO:0000313" key="4">
    <source>
        <dbReference type="RefSeq" id="XP_055863156.1"/>
    </source>
</evidence>
<dbReference type="OrthoDB" id="247542at2759"/>
<dbReference type="OMA" id="DSPWIGR"/>
<reference evidence="4" key="1">
    <citation type="submission" date="2025-08" db="UniProtKB">
        <authorList>
            <consortium name="RefSeq"/>
        </authorList>
    </citation>
    <scope>IDENTIFICATION</scope>
</reference>
<evidence type="ECO:0000256" key="2">
    <source>
        <dbReference type="SAM" id="SignalP"/>
    </source>
</evidence>
<accession>A0A9W2YK33</accession>
<sequence>MLLCLLFSITWIVKGPVNVDLTWVSRAGHIMALGHHEGTLTSMQQHLTTLNISGELNGSRSDKAPLLNAGMDSPWIGRLTNLLGLVLTALFLLTISVLVKGSLTNVPSEQPKLYYMKSSLNTYVVNKCKLTDRVFCSSKLFSNRHFQTLLPYILPKPEVTFEREYLQMHDKGVVALDWVTSCQERVKRRAPILLVIPPVTEGAAYVSNICFSGTERGFRVVVFNRRGEGGSYLTTPKLQSFCDPSDLTQAIEYVTLKVVGCPLAAVAYGTGCGMLMSYIGTSGSSSKLVARVCISPSYEAPSKSNCPIYDTILLLKLKCLVLRHMKALSSVLDISKVMSTWMLPEFSSSLYCPLYGCPSPSQLADAVKPVLGANSADVPLLCINGLDDPVCASAFLPYHTFQSRTNSLLVVTNKGGHCGFYHQLPPKSWSDSLSLDYILAVEEFNSRASRLPKQARIPFRATSAPGCLNMYCSTGDLRDRKVRSKESNLNTIHEKENVMESFPPKVYFE</sequence>
<organism evidence="3 4">
    <name type="scientific">Biomphalaria glabrata</name>
    <name type="common">Bloodfluke planorb</name>
    <name type="synonym">Freshwater snail</name>
    <dbReference type="NCBI Taxonomy" id="6526"/>
    <lineage>
        <taxon>Eukaryota</taxon>
        <taxon>Metazoa</taxon>
        <taxon>Spiralia</taxon>
        <taxon>Lophotrochozoa</taxon>
        <taxon>Mollusca</taxon>
        <taxon>Gastropoda</taxon>
        <taxon>Heterobranchia</taxon>
        <taxon>Euthyneura</taxon>
        <taxon>Panpulmonata</taxon>
        <taxon>Hygrophila</taxon>
        <taxon>Lymnaeoidea</taxon>
        <taxon>Planorbidae</taxon>
        <taxon>Biomphalaria</taxon>
    </lineage>
</organism>
<gene>
    <name evidence="4" type="primary">LOC106053429</name>
</gene>
<dbReference type="RefSeq" id="XP_055863156.1">
    <property type="nucleotide sequence ID" value="XM_056007181.1"/>
</dbReference>
<dbReference type="GO" id="GO:0034338">
    <property type="term" value="F:short-chain carboxylesterase activity"/>
    <property type="evidence" value="ECO:0007669"/>
    <property type="project" value="TreeGrafter"/>
</dbReference>